<dbReference type="EMBL" id="NWQG01000111">
    <property type="protein sequence ID" value="PDQ19744.1"/>
    <property type="molecule type" value="Genomic_DNA"/>
</dbReference>
<evidence type="ECO:0000259" key="6">
    <source>
        <dbReference type="Pfam" id="PF00266"/>
    </source>
</evidence>
<reference evidence="7 8" key="1">
    <citation type="submission" date="2017-09" db="EMBL/GenBank/DDBJ databases">
        <title>Mesorhizobum sanjuanii sp. nov. isolated from nodules of Lotus tenuis in saline-alkaline lowlands of Flooding Pampa.</title>
        <authorList>
            <person name="Sannazzaro A.I."/>
            <person name="Torres Tejerizo G.A."/>
            <person name="Fontana F."/>
            <person name="Cumpa Velazquez L.M."/>
            <person name="Hansen L."/>
            <person name="Pistorio M."/>
            <person name="Estrella M.J."/>
        </authorList>
    </citation>
    <scope>NUCLEOTIDE SEQUENCE [LARGE SCALE GENOMIC DNA]</scope>
    <source>
        <strain evidence="7 8">BSA136</strain>
    </source>
</reference>
<keyword evidence="8" id="KW-1185">Reference proteome</keyword>
<dbReference type="GO" id="GO:0004375">
    <property type="term" value="F:glycine dehydrogenase (decarboxylating) activity"/>
    <property type="evidence" value="ECO:0007669"/>
    <property type="project" value="UniProtKB-EC"/>
</dbReference>
<evidence type="ECO:0000256" key="2">
    <source>
        <dbReference type="ARBA" id="ARBA00012134"/>
    </source>
</evidence>
<organism evidence="7 8">
    <name type="scientific">Mesorhizobium sanjuanii</name>
    <dbReference type="NCBI Taxonomy" id="2037900"/>
    <lineage>
        <taxon>Bacteria</taxon>
        <taxon>Pseudomonadati</taxon>
        <taxon>Pseudomonadota</taxon>
        <taxon>Alphaproteobacteria</taxon>
        <taxon>Hyphomicrobiales</taxon>
        <taxon>Phyllobacteriaceae</taxon>
        <taxon>Mesorhizobium</taxon>
    </lineage>
</organism>
<dbReference type="EC" id="1.4.4.2" evidence="2"/>
<gene>
    <name evidence="7" type="ORF">CN311_17930</name>
</gene>
<proteinExistence type="predicted"/>
<sequence length="519" mass="57488">MSDMTKLRRYHAAVWDEPVVMEMGRRGRRGIMFPSADQAVTAAVGCAETLIPEGMRRPTPPALPEMSEPDVLRHYLHLSQQTLGMMGISLFGTCTMKYNARLNEALAARPELAEVHPLQNEETLQGVLEIIHRFDLALRELSGMDQFVFQPAGGADAAYTHACVTRAWLASRGELGKRDEIVTSLQAHPCNPATAATAGFKVITLPLEEDGYPSLDALKAAVSDRTAALMINNPDDMGIYNPHIKEWVRVVHEAGGLCFYDHANFNGVMSRLRARELGFDACMYMLHKTFGAPKGGGGPAVGAYGCSAELAPFLPKPVVTFDGKSYHLDNDRDDSIGKVREFLGNIPVVLKAYAWVRSLGAEGIREAADLSVLANNYMDHELLKLRGVSRSHPDIDAWRMEMTRFSLGKLFEDTGVSAMDVQNRMVDYGIDAFWLSHEPWIVPQPFTPEAGEMWSKEDLDTWIAVLAAVIEEAYADPDMVRSAPHNQAVHQIKGAPLEDPAHWAMTWRAYLRKRAQGQS</sequence>
<evidence type="ECO:0000256" key="1">
    <source>
        <dbReference type="ARBA" id="ARBA00003788"/>
    </source>
</evidence>
<evidence type="ECO:0000313" key="8">
    <source>
        <dbReference type="Proteomes" id="UP000219182"/>
    </source>
</evidence>
<dbReference type="Gene3D" id="3.90.1150.10">
    <property type="entry name" value="Aspartate Aminotransferase, domain 1"/>
    <property type="match status" value="1"/>
</dbReference>
<dbReference type="Gene3D" id="3.40.640.10">
    <property type="entry name" value="Type I PLP-dependent aspartate aminotransferase-like (Major domain)"/>
    <property type="match status" value="1"/>
</dbReference>
<evidence type="ECO:0000256" key="5">
    <source>
        <dbReference type="ARBA" id="ARBA00049026"/>
    </source>
</evidence>
<dbReference type="Proteomes" id="UP000219182">
    <property type="component" value="Unassembled WGS sequence"/>
</dbReference>
<keyword evidence="4" id="KW-0560">Oxidoreductase</keyword>
<dbReference type="InterPro" id="IPR015424">
    <property type="entry name" value="PyrdxlP-dep_Trfase"/>
</dbReference>
<protein>
    <recommendedName>
        <fullName evidence="2">glycine dehydrogenase (aminomethyl-transferring)</fullName>
        <ecNumber evidence="2">1.4.4.2</ecNumber>
    </recommendedName>
</protein>
<dbReference type="InterPro" id="IPR015421">
    <property type="entry name" value="PyrdxlP-dep_Trfase_major"/>
</dbReference>
<accession>A0A2A6FD16</accession>
<dbReference type="GO" id="GO:0019464">
    <property type="term" value="P:glycine decarboxylation via glycine cleavage system"/>
    <property type="evidence" value="ECO:0007669"/>
    <property type="project" value="TreeGrafter"/>
</dbReference>
<evidence type="ECO:0000256" key="4">
    <source>
        <dbReference type="ARBA" id="ARBA00023002"/>
    </source>
</evidence>
<dbReference type="NCBIfam" id="NF003346">
    <property type="entry name" value="PRK04366.1"/>
    <property type="match status" value="1"/>
</dbReference>
<feature type="domain" description="Aminotransferase class V" evidence="6">
    <location>
        <begin position="166"/>
        <end position="295"/>
    </location>
</feature>
<dbReference type="InterPro" id="IPR000192">
    <property type="entry name" value="Aminotrans_V_dom"/>
</dbReference>
<dbReference type="PANTHER" id="PTHR11773:SF1">
    <property type="entry name" value="GLYCINE DEHYDROGENASE (DECARBOXYLATING), MITOCHONDRIAL"/>
    <property type="match status" value="1"/>
</dbReference>
<dbReference type="InterPro" id="IPR020581">
    <property type="entry name" value="GDC_P"/>
</dbReference>
<name>A0A2A6FD16_9HYPH</name>
<comment type="function">
    <text evidence="1">The glycine cleavage system catalyzes the degradation of glycine. The P protein binds the alpha-amino group of glycine through its pyridoxal phosphate cofactor; CO(2) is released and the remaining methylamine moiety is then transferred to the lipoamide cofactor of the H protein.</text>
</comment>
<keyword evidence="3" id="KW-0663">Pyridoxal phosphate</keyword>
<comment type="caution">
    <text evidence="7">The sequence shown here is derived from an EMBL/GenBank/DDBJ whole genome shotgun (WGS) entry which is preliminary data.</text>
</comment>
<dbReference type="SUPFAM" id="SSF53383">
    <property type="entry name" value="PLP-dependent transferases"/>
    <property type="match status" value="1"/>
</dbReference>
<dbReference type="Pfam" id="PF00266">
    <property type="entry name" value="Aminotran_5"/>
    <property type="match status" value="1"/>
</dbReference>
<dbReference type="GO" id="GO:0005829">
    <property type="term" value="C:cytosol"/>
    <property type="evidence" value="ECO:0007669"/>
    <property type="project" value="TreeGrafter"/>
</dbReference>
<evidence type="ECO:0000256" key="3">
    <source>
        <dbReference type="ARBA" id="ARBA00022898"/>
    </source>
</evidence>
<dbReference type="Gene3D" id="6.20.440.10">
    <property type="match status" value="1"/>
</dbReference>
<dbReference type="InterPro" id="IPR015422">
    <property type="entry name" value="PyrdxlP-dep_Trfase_small"/>
</dbReference>
<evidence type="ECO:0000313" key="7">
    <source>
        <dbReference type="EMBL" id="PDQ19744.1"/>
    </source>
</evidence>
<dbReference type="GO" id="GO:0030170">
    <property type="term" value="F:pyridoxal phosphate binding"/>
    <property type="evidence" value="ECO:0007669"/>
    <property type="project" value="TreeGrafter"/>
</dbReference>
<dbReference type="AlphaFoldDB" id="A0A2A6FD16"/>
<dbReference type="GO" id="GO:0005960">
    <property type="term" value="C:glycine cleavage complex"/>
    <property type="evidence" value="ECO:0007669"/>
    <property type="project" value="TreeGrafter"/>
</dbReference>
<dbReference type="GO" id="GO:0016594">
    <property type="term" value="F:glycine binding"/>
    <property type="evidence" value="ECO:0007669"/>
    <property type="project" value="TreeGrafter"/>
</dbReference>
<dbReference type="RefSeq" id="WP_097575075.1">
    <property type="nucleotide sequence ID" value="NZ_NWQG01000111.1"/>
</dbReference>
<dbReference type="PANTHER" id="PTHR11773">
    <property type="entry name" value="GLYCINE DEHYDROGENASE, DECARBOXYLATING"/>
    <property type="match status" value="1"/>
</dbReference>
<comment type="catalytic activity">
    <reaction evidence="5">
        <text>N(6)-[(R)-lipoyl]-L-lysyl-[glycine-cleavage complex H protein] + glycine + H(+) = N(6)-[(R)-S(8)-aminomethyldihydrolipoyl]-L-lysyl-[glycine-cleavage complex H protein] + CO2</text>
        <dbReference type="Rhea" id="RHEA:24304"/>
        <dbReference type="Rhea" id="RHEA-COMP:10494"/>
        <dbReference type="Rhea" id="RHEA-COMP:10495"/>
        <dbReference type="ChEBI" id="CHEBI:15378"/>
        <dbReference type="ChEBI" id="CHEBI:16526"/>
        <dbReference type="ChEBI" id="CHEBI:57305"/>
        <dbReference type="ChEBI" id="CHEBI:83099"/>
        <dbReference type="ChEBI" id="CHEBI:83143"/>
        <dbReference type="EC" id="1.4.4.2"/>
    </reaction>
</comment>